<feature type="compositionally biased region" description="Polar residues" evidence="1">
    <location>
        <begin position="131"/>
        <end position="143"/>
    </location>
</feature>
<proteinExistence type="predicted"/>
<feature type="compositionally biased region" description="Polar residues" evidence="1">
    <location>
        <begin position="95"/>
        <end position="107"/>
    </location>
</feature>
<gene>
    <name evidence="2" type="ORF">CcaverHIS019_0200330</name>
</gene>
<dbReference type="GeneID" id="85492542"/>
<feature type="compositionally biased region" description="Low complexity" evidence="1">
    <location>
        <begin position="349"/>
        <end position="367"/>
    </location>
</feature>
<feature type="region of interest" description="Disordered" evidence="1">
    <location>
        <begin position="1"/>
        <end position="38"/>
    </location>
</feature>
<feature type="region of interest" description="Disordered" evidence="1">
    <location>
        <begin position="85"/>
        <end position="377"/>
    </location>
</feature>
<dbReference type="RefSeq" id="XP_060453937.1">
    <property type="nucleotide sequence ID" value="XM_060596999.1"/>
</dbReference>
<sequence length="733" mass="76693">MGPVAPGADDKHALDQHMLLPSSSQPLSQPPHHSSSSTVVGFFSKLLRQTRPVVVEPERETEHSYSAPTRASLAKDIRVEMATKENLPPVGSPQWYGSTVSSASDTTHASRHTTPKRTVQRALIPMEDTTTRPASAPANTLGLTTEVEAGSDEPLRRPLSEMSKADVCARRRESKTNSPASTKSQMSTKSALSTKSLPSVKSPLSTRSAVSTKSAVSSKSVVSCKTTVSTKTAVSIKSTAPKTPKTESVHKSRSLKSTTPNPVPSYAAPTSASRASAAPTVRRQPKSPAPPASTSKVASGSPAKVTPVARRRRNTLTKTPKSLRISTTYKSSPSIAEKGSPCRRAEAWANALPSSPRRRSSANPVARDPLCSPLSPKLPRVRTRKTIEHARAKLAGNKVAMPEGKMAVDAGIRNGDSPVTLRSKTGYNDTPQRTTHLTDAAVSTPTKRSISKLQAKAAAKHEVRALLKASRNRVNGPAAELIAAAQEVLGGAVKDLEESRSPPTASQSLAAEAQAEPVCCKCRASLSAAAESSGSSTPSEKILIPTSPPRPFLGPPFLAEVGSLAAQLARRRSSLTPLVAVPISSGFTLPPIPPTGPTVSSLAKANPTSELKPMQAMLHATPEMLQAAVQGLKHIVPTSLPVPSAAPRVAAADIQITSGSTSTTTGVATTVTTSVSAGPRIPSPPPPSTDQGTPSRSLQGVLAPVDLIKNARFGLKPVGNAHGAAVRNERRLW</sequence>
<feature type="compositionally biased region" description="Polar residues" evidence="1">
    <location>
        <begin position="316"/>
        <end position="334"/>
    </location>
</feature>
<reference evidence="2" key="1">
    <citation type="journal article" date="2023" name="BMC Genomics">
        <title>Chromosome-level genome assemblies of Cutaneotrichosporon spp. (Trichosporonales, Basidiomycota) reveal imbalanced evolution between nucleotide sequences and chromosome synteny.</title>
        <authorList>
            <person name="Kobayashi Y."/>
            <person name="Kayamori A."/>
            <person name="Aoki K."/>
            <person name="Shiwa Y."/>
            <person name="Matsutani M."/>
            <person name="Fujita N."/>
            <person name="Sugita T."/>
            <person name="Iwasaki W."/>
            <person name="Tanaka N."/>
            <person name="Takashima M."/>
        </authorList>
    </citation>
    <scope>NUCLEOTIDE SEQUENCE</scope>
    <source>
        <strain evidence="2">HIS019</strain>
    </source>
</reference>
<feature type="region of interest" description="Disordered" evidence="1">
    <location>
        <begin position="409"/>
        <end position="433"/>
    </location>
</feature>
<accession>A0AA48KZI3</accession>
<dbReference type="KEGG" id="ccac:CcaHIS019_0200330"/>
<dbReference type="Proteomes" id="UP001233271">
    <property type="component" value="Chromosome 2"/>
</dbReference>
<dbReference type="AlphaFoldDB" id="A0AA48KZI3"/>
<organism evidence="2 3">
    <name type="scientific">Cutaneotrichosporon cavernicola</name>
    <dbReference type="NCBI Taxonomy" id="279322"/>
    <lineage>
        <taxon>Eukaryota</taxon>
        <taxon>Fungi</taxon>
        <taxon>Dikarya</taxon>
        <taxon>Basidiomycota</taxon>
        <taxon>Agaricomycotina</taxon>
        <taxon>Tremellomycetes</taxon>
        <taxon>Trichosporonales</taxon>
        <taxon>Trichosporonaceae</taxon>
        <taxon>Cutaneotrichosporon</taxon>
    </lineage>
</organism>
<protein>
    <submittedName>
        <fullName evidence="2">Uncharacterized protein</fullName>
    </submittedName>
</protein>
<feature type="compositionally biased region" description="Basic and acidic residues" evidence="1">
    <location>
        <begin position="153"/>
        <end position="175"/>
    </location>
</feature>
<evidence type="ECO:0000256" key="1">
    <source>
        <dbReference type="SAM" id="MobiDB-lite"/>
    </source>
</evidence>
<feature type="compositionally biased region" description="Low complexity" evidence="1">
    <location>
        <begin position="264"/>
        <end position="279"/>
    </location>
</feature>
<keyword evidence="3" id="KW-1185">Reference proteome</keyword>
<feature type="compositionally biased region" description="Basic residues" evidence="1">
    <location>
        <begin position="109"/>
        <end position="119"/>
    </location>
</feature>
<feature type="compositionally biased region" description="Polar residues" evidence="1">
    <location>
        <begin position="176"/>
        <end position="204"/>
    </location>
</feature>
<name>A0AA48KZI3_9TREE</name>
<dbReference type="EMBL" id="AP028213">
    <property type="protein sequence ID" value="BEI88671.1"/>
    <property type="molecule type" value="Genomic_DNA"/>
</dbReference>
<feature type="compositionally biased region" description="Low complexity" evidence="1">
    <location>
        <begin position="16"/>
        <end position="37"/>
    </location>
</feature>
<feature type="compositionally biased region" description="Low complexity" evidence="1">
    <location>
        <begin position="205"/>
        <end position="240"/>
    </location>
</feature>
<feature type="region of interest" description="Disordered" evidence="1">
    <location>
        <begin position="674"/>
        <end position="697"/>
    </location>
</feature>
<evidence type="ECO:0000313" key="3">
    <source>
        <dbReference type="Proteomes" id="UP001233271"/>
    </source>
</evidence>
<feature type="compositionally biased region" description="Polar residues" evidence="1">
    <location>
        <begin position="420"/>
        <end position="433"/>
    </location>
</feature>
<evidence type="ECO:0000313" key="2">
    <source>
        <dbReference type="EMBL" id="BEI88671.1"/>
    </source>
</evidence>